<dbReference type="HOGENOM" id="CLU_3417753_0_0_1"/>
<keyword evidence="1" id="KW-0812">Transmembrane</keyword>
<feature type="transmembrane region" description="Helical" evidence="1">
    <location>
        <begin position="6"/>
        <end position="23"/>
    </location>
</feature>
<keyword evidence="1" id="KW-0472">Membrane</keyword>
<dbReference type="InParanoid" id="D7UE97"/>
<proteinExistence type="predicted"/>
<sequence length="26" mass="3079">MFQNGIIGFSFLSYLVPTVRYFYVCL</sequence>
<organism evidence="2 3">
    <name type="scientific">Vitis vinifera</name>
    <name type="common">Grape</name>
    <dbReference type="NCBI Taxonomy" id="29760"/>
    <lineage>
        <taxon>Eukaryota</taxon>
        <taxon>Viridiplantae</taxon>
        <taxon>Streptophyta</taxon>
        <taxon>Embryophyta</taxon>
        <taxon>Tracheophyta</taxon>
        <taxon>Spermatophyta</taxon>
        <taxon>Magnoliopsida</taxon>
        <taxon>eudicotyledons</taxon>
        <taxon>Gunneridae</taxon>
        <taxon>Pentapetalae</taxon>
        <taxon>rosids</taxon>
        <taxon>Vitales</taxon>
        <taxon>Vitaceae</taxon>
        <taxon>Viteae</taxon>
        <taxon>Vitis</taxon>
    </lineage>
</organism>
<gene>
    <name evidence="2" type="ORF">VIT_00s0641g00030</name>
</gene>
<keyword evidence="3" id="KW-1185">Reference proteome</keyword>
<dbReference type="EMBL" id="FN596806">
    <property type="protein sequence ID" value="CBI41062.3"/>
    <property type="molecule type" value="Genomic_DNA"/>
</dbReference>
<protein>
    <submittedName>
        <fullName evidence="2">Uncharacterized protein</fullName>
    </submittedName>
</protein>
<evidence type="ECO:0000256" key="1">
    <source>
        <dbReference type="SAM" id="Phobius"/>
    </source>
</evidence>
<dbReference type="AlphaFoldDB" id="D7UE97"/>
<keyword evidence="1" id="KW-1133">Transmembrane helix</keyword>
<accession>D7UE97</accession>
<dbReference type="Proteomes" id="UP000009183">
    <property type="component" value="Unassembled WGS sequence, unordered"/>
</dbReference>
<name>D7UE97_VITVI</name>
<reference evidence="3" key="1">
    <citation type="journal article" date="2007" name="Nature">
        <title>The grapevine genome sequence suggests ancestral hexaploidization in major angiosperm phyla.</title>
        <authorList>
            <consortium name="The French-Italian Public Consortium for Grapevine Genome Characterization."/>
            <person name="Jaillon O."/>
            <person name="Aury J.-M."/>
            <person name="Noel B."/>
            <person name="Policriti A."/>
            <person name="Clepet C."/>
            <person name="Casagrande A."/>
            <person name="Choisne N."/>
            <person name="Aubourg S."/>
            <person name="Vitulo N."/>
            <person name="Jubin C."/>
            <person name="Vezzi A."/>
            <person name="Legeai F."/>
            <person name="Hugueney P."/>
            <person name="Dasilva C."/>
            <person name="Horner D."/>
            <person name="Mica E."/>
            <person name="Jublot D."/>
            <person name="Poulain J."/>
            <person name="Bruyere C."/>
            <person name="Billault A."/>
            <person name="Segurens B."/>
            <person name="Gouyvenoux M."/>
            <person name="Ugarte E."/>
            <person name="Cattonaro F."/>
            <person name="Anthouard V."/>
            <person name="Vico V."/>
            <person name="Del Fabbro C."/>
            <person name="Alaux M."/>
            <person name="Di Gaspero G."/>
            <person name="Dumas V."/>
            <person name="Felice N."/>
            <person name="Paillard S."/>
            <person name="Juman I."/>
            <person name="Moroldo M."/>
            <person name="Scalabrin S."/>
            <person name="Canaguier A."/>
            <person name="Le Clainche I."/>
            <person name="Malacrida G."/>
            <person name="Durand E."/>
            <person name="Pesole G."/>
            <person name="Laucou V."/>
            <person name="Chatelet P."/>
            <person name="Merdinoglu D."/>
            <person name="Delledonne M."/>
            <person name="Pezzotti M."/>
            <person name="Lecharny A."/>
            <person name="Scarpelli C."/>
            <person name="Artiguenave F."/>
            <person name="Pe M.E."/>
            <person name="Valle G."/>
            <person name="Morgante M."/>
            <person name="Caboche M."/>
            <person name="Adam-Blondon A.-F."/>
            <person name="Weissenbach J."/>
            <person name="Quetier F."/>
            <person name="Wincker P."/>
        </authorList>
    </citation>
    <scope>NUCLEOTIDE SEQUENCE [LARGE SCALE GENOMIC DNA]</scope>
    <source>
        <strain evidence="3">cv. Pinot noir / PN40024</strain>
    </source>
</reference>
<dbReference type="PaxDb" id="29760-VIT_00s0641g00030.t01"/>
<evidence type="ECO:0000313" key="3">
    <source>
        <dbReference type="Proteomes" id="UP000009183"/>
    </source>
</evidence>
<evidence type="ECO:0000313" key="2">
    <source>
        <dbReference type="EMBL" id="CBI41062.3"/>
    </source>
</evidence>